<dbReference type="SMART" id="SM00530">
    <property type="entry name" value="HTH_XRE"/>
    <property type="match status" value="1"/>
</dbReference>
<evidence type="ECO:0000313" key="3">
    <source>
        <dbReference type="Proteomes" id="UP001500253"/>
    </source>
</evidence>
<dbReference type="RefSeq" id="WP_346175988.1">
    <property type="nucleotide sequence ID" value="NZ_BAAASD010000017.1"/>
</dbReference>
<comment type="caution">
    <text evidence="2">The sequence shown here is derived from an EMBL/GenBank/DDBJ whole genome shotgun (WGS) entry which is preliminary data.</text>
</comment>
<gene>
    <name evidence="2" type="ORF">GCM10010246_42300</name>
</gene>
<feature type="domain" description="HTH cro/C1-type" evidence="1">
    <location>
        <begin position="25"/>
        <end position="79"/>
    </location>
</feature>
<dbReference type="CDD" id="cd00093">
    <property type="entry name" value="HTH_XRE"/>
    <property type="match status" value="1"/>
</dbReference>
<name>A0ABN3GEU2_9ACTN</name>
<sequence>MSVDSLWTTDEVRMLIDERDPGGLIRVGRLSLGWRQAELGARIGCSASTVSRLEQRGRHSDLALLRDAAREVGVPVHVLAASLGLSAPATTKVAPSGPCRAEEDPMRRRTLLSAVGLAAPATLLTGLDDALASGPTGSPVPLDVRLATARAHFDAGHNVRLVKLLPGLFADAHHAARSRQEVSLARLSITYCLASQVLSKIGYYEESRRTADRAAVYADLSGSPLAAAAAAREMSIVLRHLQQPAAAQHRILDAVTKVEATGLKTDAQASAYAQMLCTTSYTAAVAGDRDQALAMISEATRAARYLPHESPDGRIFAVTPATVDLYAVGVHWALGDAGRALNVGRSLRAAQFKTAERKGRMHTDLARAWWRWGKPEQTAAELLAAVRVSPGEVRDRPAIRKIVTELRSRHPHVPGVRELVAAAGARA</sequence>
<dbReference type="InterPro" id="IPR010982">
    <property type="entry name" value="Lambda_DNA-bd_dom_sf"/>
</dbReference>
<keyword evidence="3" id="KW-1185">Reference proteome</keyword>
<protein>
    <recommendedName>
        <fullName evidence="1">HTH cro/C1-type domain-containing protein</fullName>
    </recommendedName>
</protein>
<dbReference type="Gene3D" id="1.10.260.40">
    <property type="entry name" value="lambda repressor-like DNA-binding domains"/>
    <property type="match status" value="1"/>
</dbReference>
<dbReference type="SUPFAM" id="SSF47413">
    <property type="entry name" value="lambda repressor-like DNA-binding domains"/>
    <property type="match status" value="1"/>
</dbReference>
<dbReference type="EMBL" id="BAAASD010000017">
    <property type="protein sequence ID" value="GAA2350046.1"/>
    <property type="molecule type" value="Genomic_DNA"/>
</dbReference>
<evidence type="ECO:0000259" key="1">
    <source>
        <dbReference type="PROSITE" id="PS50943"/>
    </source>
</evidence>
<reference evidence="2 3" key="1">
    <citation type="journal article" date="2019" name="Int. J. Syst. Evol. Microbiol.">
        <title>The Global Catalogue of Microorganisms (GCM) 10K type strain sequencing project: providing services to taxonomists for standard genome sequencing and annotation.</title>
        <authorList>
            <consortium name="The Broad Institute Genomics Platform"/>
            <consortium name="The Broad Institute Genome Sequencing Center for Infectious Disease"/>
            <person name="Wu L."/>
            <person name="Ma J."/>
        </authorList>
    </citation>
    <scope>NUCLEOTIDE SEQUENCE [LARGE SCALE GENOMIC DNA]</scope>
    <source>
        <strain evidence="2 3">JCM 4316</strain>
    </source>
</reference>
<organism evidence="2 3">
    <name type="scientific">Streptomyces cuspidosporus</name>
    <dbReference type="NCBI Taxonomy" id="66882"/>
    <lineage>
        <taxon>Bacteria</taxon>
        <taxon>Bacillati</taxon>
        <taxon>Actinomycetota</taxon>
        <taxon>Actinomycetes</taxon>
        <taxon>Kitasatosporales</taxon>
        <taxon>Streptomycetaceae</taxon>
        <taxon>Streptomyces</taxon>
    </lineage>
</organism>
<dbReference type="Proteomes" id="UP001500253">
    <property type="component" value="Unassembled WGS sequence"/>
</dbReference>
<evidence type="ECO:0000313" key="2">
    <source>
        <dbReference type="EMBL" id="GAA2350046.1"/>
    </source>
</evidence>
<dbReference type="Pfam" id="PF01381">
    <property type="entry name" value="HTH_3"/>
    <property type="match status" value="1"/>
</dbReference>
<dbReference type="PROSITE" id="PS50943">
    <property type="entry name" value="HTH_CROC1"/>
    <property type="match status" value="1"/>
</dbReference>
<dbReference type="InterPro" id="IPR001387">
    <property type="entry name" value="Cro/C1-type_HTH"/>
</dbReference>
<accession>A0ABN3GEU2</accession>
<proteinExistence type="predicted"/>